<accession>G5K5U2</accession>
<dbReference type="EMBL" id="AEUX02000008">
    <property type="protein sequence ID" value="EHI68750.1"/>
    <property type="molecule type" value="Genomic_DNA"/>
</dbReference>
<evidence type="ECO:0000313" key="2">
    <source>
        <dbReference type="Proteomes" id="UP000003330"/>
    </source>
</evidence>
<keyword evidence="2" id="KW-1185">Reference proteome</keyword>
<comment type="caution">
    <text evidence="1">The sequence shown here is derived from an EMBL/GenBank/DDBJ whole genome shotgun (WGS) entry which is preliminary data.</text>
</comment>
<reference evidence="1 2" key="1">
    <citation type="journal article" date="2014" name="Int. J. Syst. Evol. Microbiol.">
        <title>Phylogenomics and the dynamic genome evolution of the genus Streptococcus.</title>
        <authorList>
            <consortium name="The Broad Institute Genome Sequencing Platform"/>
            <person name="Richards V.P."/>
            <person name="Palmer S.R."/>
            <person name="Pavinski Bitar P.D."/>
            <person name="Qin X."/>
            <person name="Weinstock G.M."/>
            <person name="Highlander S.K."/>
            <person name="Town C.D."/>
            <person name="Burne R.A."/>
            <person name="Stanhope M.J."/>
        </authorList>
    </citation>
    <scope>NUCLEOTIDE SEQUENCE [LARGE SCALE GENOMIC DNA]</scope>
    <source>
        <strain evidence="1 2">707-05</strain>
    </source>
</reference>
<protein>
    <submittedName>
        <fullName evidence="1">Uncharacterized protein</fullName>
    </submittedName>
</protein>
<dbReference type="AlphaFoldDB" id="G5K5U2"/>
<name>G5K5U2_9STRE</name>
<dbReference type="RefSeq" id="WP_008090796.1">
    <property type="nucleotide sequence ID" value="NZ_AEUX02000008.1"/>
</dbReference>
<dbReference type="Proteomes" id="UP000003330">
    <property type="component" value="Unassembled WGS sequence"/>
</dbReference>
<evidence type="ECO:0000313" key="1">
    <source>
        <dbReference type="EMBL" id="EHI68750.1"/>
    </source>
</evidence>
<proteinExistence type="predicted"/>
<organism evidence="1 2">
    <name type="scientific">Streptococcus ictaluri 707-05</name>
    <dbReference type="NCBI Taxonomy" id="764299"/>
    <lineage>
        <taxon>Bacteria</taxon>
        <taxon>Bacillati</taxon>
        <taxon>Bacillota</taxon>
        <taxon>Bacilli</taxon>
        <taxon>Lactobacillales</taxon>
        <taxon>Streptococcaceae</taxon>
        <taxon>Streptococcus</taxon>
    </lineage>
</organism>
<dbReference type="OrthoDB" id="9898415at2"/>
<gene>
    <name evidence="1" type="ORF">STRIC_0429</name>
</gene>
<sequence>MSKLSPKPTDKNPKKSWKDLDSTLQAAFKIPTKDMELTILVDTYEMSA</sequence>